<dbReference type="SUPFAM" id="SSF51735">
    <property type="entry name" value="NAD(P)-binding Rossmann-fold domains"/>
    <property type="match status" value="1"/>
</dbReference>
<sequence length="284" mass="29700">MVARTLVALLCLGSSTAFITPFVGRVHSARNTGSCVTMMAGNIAVFGGNGLTGSEVVYQALQRGDKVTAFCRDPSKLVYPPGVGVTKAGTPLSNENLKTVQGTVTDLDDVRKVFSNGPITGVAIALGGKTKDVGTTMLTDGTSNIITAMKEKGVKKVATVTSIGTGDSENQAPFFFKVLMYTAMKSIFADKNEQEKLFFDGPGQDLDFTIVRPGGLTVEPPTGVINVIKGEAGSISRADVADFILGAISDKDFPYLKQAPCISSVGGTSWVKDRSGAARGEMAK</sequence>
<organism evidence="3 4">
    <name type="scientific">Ectocarpus siliculosus</name>
    <name type="common">Brown alga</name>
    <name type="synonym">Conferva siliculosa</name>
    <dbReference type="NCBI Taxonomy" id="2880"/>
    <lineage>
        <taxon>Eukaryota</taxon>
        <taxon>Sar</taxon>
        <taxon>Stramenopiles</taxon>
        <taxon>Ochrophyta</taxon>
        <taxon>PX clade</taxon>
        <taxon>Phaeophyceae</taxon>
        <taxon>Ectocarpales</taxon>
        <taxon>Ectocarpaceae</taxon>
        <taxon>Ectocarpus</taxon>
    </lineage>
</organism>
<evidence type="ECO:0000259" key="2">
    <source>
        <dbReference type="Pfam" id="PF13460"/>
    </source>
</evidence>
<keyword evidence="3" id="KW-0560">Oxidoreductase</keyword>
<feature type="domain" description="NAD(P)-binding" evidence="2">
    <location>
        <begin position="47"/>
        <end position="250"/>
    </location>
</feature>
<dbReference type="Proteomes" id="UP000002630">
    <property type="component" value="Linkage Group LG33"/>
</dbReference>
<dbReference type="InterPro" id="IPR016040">
    <property type="entry name" value="NAD(P)-bd_dom"/>
</dbReference>
<gene>
    <name evidence="3" type="ORF">Esi_0035_0117</name>
</gene>
<accession>D7FYW5</accession>
<dbReference type="AlphaFoldDB" id="D7FYW5"/>
<dbReference type="GO" id="GO:0042602">
    <property type="term" value="F:riboflavin reductase (NADPH) activity"/>
    <property type="evidence" value="ECO:0007669"/>
    <property type="project" value="UniProtKB-EC"/>
</dbReference>
<keyword evidence="4" id="KW-1185">Reference proteome</keyword>
<keyword evidence="1" id="KW-0732">Signal</keyword>
<dbReference type="PANTHER" id="PTHR15020:SF45">
    <property type="entry name" value="NAD(P)-BINDING DOMAIN-CONTAINING PROTEIN"/>
    <property type="match status" value="1"/>
</dbReference>
<name>D7FYW5_ECTSI</name>
<evidence type="ECO:0000313" key="3">
    <source>
        <dbReference type="EMBL" id="CBJ26607.1"/>
    </source>
</evidence>
<dbReference type="EMBL" id="FN648542">
    <property type="protein sequence ID" value="CBJ26607.1"/>
    <property type="molecule type" value="Genomic_DNA"/>
</dbReference>
<dbReference type="InParanoid" id="D7FYW5"/>
<evidence type="ECO:0000256" key="1">
    <source>
        <dbReference type="SAM" id="SignalP"/>
    </source>
</evidence>
<feature type="chain" id="PRO_5003096012" evidence="1">
    <location>
        <begin position="18"/>
        <end position="284"/>
    </location>
</feature>
<dbReference type="OrthoDB" id="419598at2759"/>
<dbReference type="Gene3D" id="3.40.50.720">
    <property type="entry name" value="NAD(P)-binding Rossmann-like Domain"/>
    <property type="match status" value="1"/>
</dbReference>
<proteinExistence type="predicted"/>
<dbReference type="Pfam" id="PF13460">
    <property type="entry name" value="NAD_binding_10"/>
    <property type="match status" value="1"/>
</dbReference>
<evidence type="ECO:0000313" key="4">
    <source>
        <dbReference type="Proteomes" id="UP000002630"/>
    </source>
</evidence>
<reference evidence="3 4" key="1">
    <citation type="journal article" date="2010" name="Nature">
        <title>The Ectocarpus genome and the independent evolution of multicellularity in brown algae.</title>
        <authorList>
            <person name="Cock J.M."/>
            <person name="Sterck L."/>
            <person name="Rouze P."/>
            <person name="Scornet D."/>
            <person name="Allen A.E."/>
            <person name="Amoutzias G."/>
            <person name="Anthouard V."/>
            <person name="Artiguenave F."/>
            <person name="Aury J.M."/>
            <person name="Badger J.H."/>
            <person name="Beszteri B."/>
            <person name="Billiau K."/>
            <person name="Bonnet E."/>
            <person name="Bothwell J.H."/>
            <person name="Bowler C."/>
            <person name="Boyen C."/>
            <person name="Brownlee C."/>
            <person name="Carrano C.J."/>
            <person name="Charrier B."/>
            <person name="Cho G.Y."/>
            <person name="Coelho S.M."/>
            <person name="Collen J."/>
            <person name="Corre E."/>
            <person name="Da Silva C."/>
            <person name="Delage L."/>
            <person name="Delaroque N."/>
            <person name="Dittami S.M."/>
            <person name="Doulbeau S."/>
            <person name="Elias M."/>
            <person name="Farnham G."/>
            <person name="Gachon C.M."/>
            <person name="Gschloessl B."/>
            <person name="Heesch S."/>
            <person name="Jabbari K."/>
            <person name="Jubin C."/>
            <person name="Kawai H."/>
            <person name="Kimura K."/>
            <person name="Kloareg B."/>
            <person name="Kupper F.C."/>
            <person name="Lang D."/>
            <person name="Le Bail A."/>
            <person name="Leblanc C."/>
            <person name="Lerouge P."/>
            <person name="Lohr M."/>
            <person name="Lopez P.J."/>
            <person name="Martens C."/>
            <person name="Maumus F."/>
            <person name="Michel G."/>
            <person name="Miranda-Saavedra D."/>
            <person name="Morales J."/>
            <person name="Moreau H."/>
            <person name="Motomura T."/>
            <person name="Nagasato C."/>
            <person name="Napoli C.A."/>
            <person name="Nelson D.R."/>
            <person name="Nyvall-Collen P."/>
            <person name="Peters A.F."/>
            <person name="Pommier C."/>
            <person name="Potin P."/>
            <person name="Poulain J."/>
            <person name="Quesneville H."/>
            <person name="Read B."/>
            <person name="Rensing S.A."/>
            <person name="Ritter A."/>
            <person name="Rousvoal S."/>
            <person name="Samanta M."/>
            <person name="Samson G."/>
            <person name="Schroeder D.C."/>
            <person name="Segurens B."/>
            <person name="Strittmatter M."/>
            <person name="Tonon T."/>
            <person name="Tregear J.W."/>
            <person name="Valentin K."/>
            <person name="von Dassow P."/>
            <person name="Yamagishi T."/>
            <person name="Van de Peer Y."/>
            <person name="Wincker P."/>
        </authorList>
    </citation>
    <scope>NUCLEOTIDE SEQUENCE [LARGE SCALE GENOMIC DNA]</scope>
    <source>
        <strain evidence="4">Ec32 / CCAP1310/4</strain>
    </source>
</reference>
<dbReference type="PANTHER" id="PTHR15020">
    <property type="entry name" value="FLAVIN REDUCTASE-RELATED"/>
    <property type="match status" value="1"/>
</dbReference>
<dbReference type="OMA" id="SSNAWVK"/>
<dbReference type="EMBL" id="FN649758">
    <property type="protein sequence ID" value="CBJ26607.1"/>
    <property type="molecule type" value="Genomic_DNA"/>
</dbReference>
<dbReference type="eggNOG" id="ENOG502RSUR">
    <property type="taxonomic scope" value="Eukaryota"/>
</dbReference>
<dbReference type="EC" id="1.5.1.30" evidence="3"/>
<protein>
    <submittedName>
        <fullName evidence="3">Flavine reductase</fullName>
        <ecNumber evidence="3">1.5.1.30</ecNumber>
    </submittedName>
</protein>
<dbReference type="InterPro" id="IPR036291">
    <property type="entry name" value="NAD(P)-bd_dom_sf"/>
</dbReference>
<feature type="signal peptide" evidence="1">
    <location>
        <begin position="1"/>
        <end position="17"/>
    </location>
</feature>